<dbReference type="InterPro" id="IPR039261">
    <property type="entry name" value="FNR_nucleotide-bd"/>
</dbReference>
<keyword evidence="7" id="KW-0408">Iron</keyword>
<dbReference type="AlphaFoldDB" id="A0A1N7GQI1"/>
<dbReference type="Gene3D" id="3.40.50.80">
    <property type="entry name" value="Nucleotide-binding domain of ferredoxin-NADP reductase (FNR) module"/>
    <property type="match status" value="1"/>
</dbReference>
<dbReference type="PRINTS" id="PR00410">
    <property type="entry name" value="PHEHYDRXLASE"/>
</dbReference>
<evidence type="ECO:0000256" key="6">
    <source>
        <dbReference type="ARBA" id="ARBA00023002"/>
    </source>
</evidence>
<evidence type="ECO:0000256" key="7">
    <source>
        <dbReference type="ARBA" id="ARBA00023004"/>
    </source>
</evidence>
<evidence type="ECO:0000256" key="5">
    <source>
        <dbReference type="ARBA" id="ARBA00022827"/>
    </source>
</evidence>
<keyword evidence="5" id="KW-0274">FAD</keyword>
<evidence type="ECO:0000256" key="8">
    <source>
        <dbReference type="ARBA" id="ARBA00023014"/>
    </source>
</evidence>
<dbReference type="OrthoDB" id="9796486at2"/>
<dbReference type="PANTHER" id="PTHR47354:SF8">
    <property type="entry name" value="1,2-PHENYLACETYL-COA EPOXIDASE, SUBUNIT E"/>
    <property type="match status" value="1"/>
</dbReference>
<evidence type="ECO:0000256" key="4">
    <source>
        <dbReference type="ARBA" id="ARBA00022723"/>
    </source>
</evidence>
<keyword evidence="2" id="KW-0285">Flavoprotein</keyword>
<dbReference type="PANTHER" id="PTHR47354">
    <property type="entry name" value="NADH OXIDOREDUCTASE HCR"/>
    <property type="match status" value="1"/>
</dbReference>
<dbReference type="CDD" id="cd06214">
    <property type="entry name" value="PA_degradation_oxidoreductase_like"/>
    <property type="match status" value="1"/>
</dbReference>
<feature type="domain" description="FAD-binding FR-type" evidence="10">
    <location>
        <begin position="9"/>
        <end position="115"/>
    </location>
</feature>
<name>A0A1N7GQI1_9NOCA</name>
<evidence type="ECO:0000313" key="12">
    <source>
        <dbReference type="Proteomes" id="UP000186218"/>
    </source>
</evidence>
<accession>A0A1N7GQI1</accession>
<dbReference type="InterPro" id="IPR050415">
    <property type="entry name" value="MRET"/>
</dbReference>
<organism evidence="11 12">
    <name type="scientific">Williamsia sterculiae</name>
    <dbReference type="NCBI Taxonomy" id="1344003"/>
    <lineage>
        <taxon>Bacteria</taxon>
        <taxon>Bacillati</taxon>
        <taxon>Actinomycetota</taxon>
        <taxon>Actinomycetes</taxon>
        <taxon>Mycobacteriales</taxon>
        <taxon>Nocardiaceae</taxon>
        <taxon>Williamsia</taxon>
    </lineage>
</organism>
<dbReference type="Gene3D" id="3.10.20.30">
    <property type="match status" value="1"/>
</dbReference>
<keyword evidence="11" id="KW-0503">Monooxygenase</keyword>
<evidence type="ECO:0000256" key="2">
    <source>
        <dbReference type="ARBA" id="ARBA00022630"/>
    </source>
</evidence>
<dbReference type="PROSITE" id="PS51085">
    <property type="entry name" value="2FE2S_FER_2"/>
    <property type="match status" value="1"/>
</dbReference>
<dbReference type="Gene3D" id="2.40.30.10">
    <property type="entry name" value="Translation factors"/>
    <property type="match status" value="1"/>
</dbReference>
<dbReference type="PRINTS" id="PR00371">
    <property type="entry name" value="FPNCR"/>
</dbReference>
<feature type="domain" description="2Fe-2S ferredoxin-type" evidence="9">
    <location>
        <begin position="263"/>
        <end position="350"/>
    </location>
</feature>
<keyword evidence="12" id="KW-1185">Reference proteome</keyword>
<dbReference type="Proteomes" id="UP000186218">
    <property type="component" value="Unassembled WGS sequence"/>
</dbReference>
<dbReference type="InterPro" id="IPR001709">
    <property type="entry name" value="Flavoprot_Pyr_Nucl_cyt_Rdtase"/>
</dbReference>
<dbReference type="Pfam" id="PF00970">
    <property type="entry name" value="FAD_binding_6"/>
    <property type="match status" value="1"/>
</dbReference>
<dbReference type="GO" id="GO:0004497">
    <property type="term" value="F:monooxygenase activity"/>
    <property type="evidence" value="ECO:0007669"/>
    <property type="project" value="UniProtKB-KW"/>
</dbReference>
<protein>
    <submittedName>
        <fullName evidence="11">3-ketosteroid 9alpha-monooxygenase subunit B</fullName>
    </submittedName>
</protein>
<evidence type="ECO:0000256" key="1">
    <source>
        <dbReference type="ARBA" id="ARBA00001974"/>
    </source>
</evidence>
<gene>
    <name evidence="11" type="ORF">SAMN05445060_2991</name>
</gene>
<dbReference type="PROSITE" id="PS00197">
    <property type="entry name" value="2FE2S_FER_1"/>
    <property type="match status" value="1"/>
</dbReference>
<dbReference type="InterPro" id="IPR008333">
    <property type="entry name" value="Cbr1-like_FAD-bd_dom"/>
</dbReference>
<dbReference type="GO" id="GO:0050660">
    <property type="term" value="F:flavin adenine dinucleotide binding"/>
    <property type="evidence" value="ECO:0007669"/>
    <property type="project" value="TreeGrafter"/>
</dbReference>
<dbReference type="SUPFAM" id="SSF63380">
    <property type="entry name" value="Riboflavin synthase domain-like"/>
    <property type="match status" value="1"/>
</dbReference>
<keyword evidence="3" id="KW-0001">2Fe-2S</keyword>
<dbReference type="InterPro" id="IPR001433">
    <property type="entry name" value="OxRdtase_FAD/NAD-bd"/>
</dbReference>
<evidence type="ECO:0000259" key="10">
    <source>
        <dbReference type="PROSITE" id="PS51384"/>
    </source>
</evidence>
<keyword evidence="8" id="KW-0411">Iron-sulfur</keyword>
<dbReference type="GO" id="GO:0051537">
    <property type="term" value="F:2 iron, 2 sulfur cluster binding"/>
    <property type="evidence" value="ECO:0007669"/>
    <property type="project" value="UniProtKB-KW"/>
</dbReference>
<dbReference type="InterPro" id="IPR017927">
    <property type="entry name" value="FAD-bd_FR_type"/>
</dbReference>
<evidence type="ECO:0000256" key="3">
    <source>
        <dbReference type="ARBA" id="ARBA00022714"/>
    </source>
</evidence>
<evidence type="ECO:0000313" key="11">
    <source>
        <dbReference type="EMBL" id="SIS14780.1"/>
    </source>
</evidence>
<dbReference type="Pfam" id="PF00111">
    <property type="entry name" value="Fer2"/>
    <property type="match status" value="1"/>
</dbReference>
<dbReference type="InterPro" id="IPR001041">
    <property type="entry name" value="2Fe-2S_ferredoxin-type"/>
</dbReference>
<dbReference type="EMBL" id="FTNT01000009">
    <property type="protein sequence ID" value="SIS14780.1"/>
    <property type="molecule type" value="Genomic_DNA"/>
</dbReference>
<proteinExistence type="predicted"/>
<comment type="cofactor">
    <cofactor evidence="1">
        <name>FAD</name>
        <dbReference type="ChEBI" id="CHEBI:57692"/>
    </cofactor>
</comment>
<dbReference type="InterPro" id="IPR017938">
    <property type="entry name" value="Riboflavin_synthase-like_b-brl"/>
</dbReference>
<reference evidence="11 12" key="1">
    <citation type="submission" date="2017-01" db="EMBL/GenBank/DDBJ databases">
        <authorList>
            <person name="Mah S.A."/>
            <person name="Swanson W.J."/>
            <person name="Moy G.W."/>
            <person name="Vacquier V.D."/>
        </authorList>
    </citation>
    <scope>NUCLEOTIDE SEQUENCE [LARGE SCALE GENOMIC DNA]</scope>
    <source>
        <strain evidence="11 12">CPCC 203464</strain>
    </source>
</reference>
<dbReference type="InterPro" id="IPR006058">
    <property type="entry name" value="2Fe2S_fd_BS"/>
</dbReference>
<dbReference type="InterPro" id="IPR012675">
    <property type="entry name" value="Beta-grasp_dom_sf"/>
</dbReference>
<sequence length="350" mass="36884">MSSPTPPGPRSVILTVTDVIEESVDAKSLVFAVPEESRGSFDYRPGQFLTLRIPSDRTGSVARCYSLASSPSLDPAPKVTVKRTVDGYGSNWLCDNVAVGDELESLPPSGVFTPADLSAPLLLAAAGSGITPVISILKSALRAGSPAVTLLYANRGETDVIFAEELRHLQAAHPDRVLVVHWLESLQGLPTAQTLASVFAPFRGRETFMCGPEPFMAAVHDALAAAGFAHATVHAEVFTSLSGDPFAEREHVEVTAAEVASASTAEVELDGEVHELAWPKSQTLVDIMLDAGIDVPYSCREGECGSCACTVTDGSVEMDNPGALDEEDIADGYILGCQAHPTSPVVHIAF</sequence>
<keyword evidence="4" id="KW-0479">Metal-binding</keyword>
<keyword evidence="6" id="KW-0560">Oxidoreductase</keyword>
<dbReference type="SUPFAM" id="SSF54292">
    <property type="entry name" value="2Fe-2S ferredoxin-like"/>
    <property type="match status" value="1"/>
</dbReference>
<dbReference type="RefSeq" id="WP_076480910.1">
    <property type="nucleotide sequence ID" value="NZ_FTNT01000009.1"/>
</dbReference>
<dbReference type="CDD" id="cd00207">
    <property type="entry name" value="fer2"/>
    <property type="match status" value="1"/>
</dbReference>
<dbReference type="Pfam" id="PF00175">
    <property type="entry name" value="NAD_binding_1"/>
    <property type="match status" value="1"/>
</dbReference>
<dbReference type="InterPro" id="IPR036010">
    <property type="entry name" value="2Fe-2S_ferredoxin-like_sf"/>
</dbReference>
<dbReference type="STRING" id="1344003.SAMN05445060_2991"/>
<dbReference type="GO" id="GO:0046872">
    <property type="term" value="F:metal ion binding"/>
    <property type="evidence" value="ECO:0007669"/>
    <property type="project" value="UniProtKB-KW"/>
</dbReference>
<dbReference type="SUPFAM" id="SSF52343">
    <property type="entry name" value="Ferredoxin reductase-like, C-terminal NADP-linked domain"/>
    <property type="match status" value="1"/>
</dbReference>
<dbReference type="PROSITE" id="PS51384">
    <property type="entry name" value="FAD_FR"/>
    <property type="match status" value="1"/>
</dbReference>
<evidence type="ECO:0000259" key="9">
    <source>
        <dbReference type="PROSITE" id="PS51085"/>
    </source>
</evidence>